<proteinExistence type="predicted"/>
<gene>
    <name evidence="1" type="ORF">Tci_923002</name>
</gene>
<sequence>IHAIGCLARGGFAGGRATAIPVDVGVFVAFVHLAAPAVENLDVGAGHRAAGFRPELLVRLVAVGREDVGQREEQAVIQAGDVAD</sequence>
<evidence type="ECO:0000313" key="1">
    <source>
        <dbReference type="EMBL" id="GFD51033.1"/>
    </source>
</evidence>
<feature type="non-terminal residue" evidence="1">
    <location>
        <position position="1"/>
    </location>
</feature>
<dbReference type="AlphaFoldDB" id="A0A699WV22"/>
<comment type="caution">
    <text evidence="1">The sequence shown here is derived from an EMBL/GenBank/DDBJ whole genome shotgun (WGS) entry which is preliminary data.</text>
</comment>
<feature type="non-terminal residue" evidence="1">
    <location>
        <position position="84"/>
    </location>
</feature>
<protein>
    <submittedName>
        <fullName evidence="1">Uncharacterized protein</fullName>
    </submittedName>
</protein>
<name>A0A699WV22_TANCI</name>
<accession>A0A699WV22</accession>
<reference evidence="1" key="1">
    <citation type="journal article" date="2019" name="Sci. Rep.">
        <title>Draft genome of Tanacetum cinerariifolium, the natural source of mosquito coil.</title>
        <authorList>
            <person name="Yamashiro T."/>
            <person name="Shiraishi A."/>
            <person name="Satake H."/>
            <person name="Nakayama K."/>
        </authorList>
    </citation>
    <scope>NUCLEOTIDE SEQUENCE</scope>
</reference>
<dbReference type="EMBL" id="BKCJ011764817">
    <property type="protein sequence ID" value="GFD51033.1"/>
    <property type="molecule type" value="Genomic_DNA"/>
</dbReference>
<organism evidence="1">
    <name type="scientific">Tanacetum cinerariifolium</name>
    <name type="common">Dalmatian daisy</name>
    <name type="synonym">Chrysanthemum cinerariifolium</name>
    <dbReference type="NCBI Taxonomy" id="118510"/>
    <lineage>
        <taxon>Eukaryota</taxon>
        <taxon>Viridiplantae</taxon>
        <taxon>Streptophyta</taxon>
        <taxon>Embryophyta</taxon>
        <taxon>Tracheophyta</taxon>
        <taxon>Spermatophyta</taxon>
        <taxon>Magnoliopsida</taxon>
        <taxon>eudicotyledons</taxon>
        <taxon>Gunneridae</taxon>
        <taxon>Pentapetalae</taxon>
        <taxon>asterids</taxon>
        <taxon>campanulids</taxon>
        <taxon>Asterales</taxon>
        <taxon>Asteraceae</taxon>
        <taxon>Asteroideae</taxon>
        <taxon>Anthemideae</taxon>
        <taxon>Anthemidinae</taxon>
        <taxon>Tanacetum</taxon>
    </lineage>
</organism>